<organism evidence="3">
    <name type="scientific">Candidatus Moduliflexus flocculans</name>
    <dbReference type="NCBI Taxonomy" id="1499966"/>
    <lineage>
        <taxon>Bacteria</taxon>
        <taxon>Candidatus Moduliflexota</taxon>
        <taxon>Candidatus Moduliflexia</taxon>
        <taxon>Candidatus Moduliflexales</taxon>
        <taxon>Candidatus Moduliflexaceae</taxon>
    </lineage>
</organism>
<gene>
    <name evidence="3" type="ORF">U14_00629</name>
</gene>
<keyword evidence="2" id="KW-0472">Membrane</keyword>
<feature type="transmembrane region" description="Helical" evidence="2">
    <location>
        <begin position="76"/>
        <end position="96"/>
    </location>
</feature>
<dbReference type="Proteomes" id="UP000030700">
    <property type="component" value="Unassembled WGS sequence"/>
</dbReference>
<reference evidence="3" key="1">
    <citation type="journal article" date="2015" name="PeerJ">
        <title>First genomic representation of candidate bacterial phylum KSB3 points to enhanced environmental sensing as a trigger of wastewater bulking.</title>
        <authorList>
            <person name="Sekiguchi Y."/>
            <person name="Ohashi A."/>
            <person name="Parks D.H."/>
            <person name="Yamauchi T."/>
            <person name="Tyson G.W."/>
            <person name="Hugenholtz P."/>
        </authorList>
    </citation>
    <scope>NUCLEOTIDE SEQUENCE [LARGE SCALE GENOMIC DNA]</scope>
</reference>
<evidence type="ECO:0008006" key="5">
    <source>
        <dbReference type="Google" id="ProtNLM"/>
    </source>
</evidence>
<feature type="region of interest" description="Disordered" evidence="1">
    <location>
        <begin position="238"/>
        <end position="260"/>
    </location>
</feature>
<name>A0A0S6VUG5_9BACT</name>
<dbReference type="EMBL" id="DF820455">
    <property type="protein sequence ID" value="GAK49407.1"/>
    <property type="molecule type" value="Genomic_DNA"/>
</dbReference>
<keyword evidence="2" id="KW-1133">Transmembrane helix</keyword>
<proteinExistence type="predicted"/>
<evidence type="ECO:0000256" key="2">
    <source>
        <dbReference type="SAM" id="Phobius"/>
    </source>
</evidence>
<accession>A0A0S6VUG5</accession>
<dbReference type="AlphaFoldDB" id="A0A0S6VUG5"/>
<evidence type="ECO:0000256" key="1">
    <source>
        <dbReference type="SAM" id="MobiDB-lite"/>
    </source>
</evidence>
<dbReference type="STRING" id="1499966.U14_00629"/>
<dbReference type="HOGENOM" id="CLU_718980_0_0_0"/>
<feature type="transmembrane region" description="Helical" evidence="2">
    <location>
        <begin position="17"/>
        <end position="37"/>
    </location>
</feature>
<sequence>MTPSVTKSRPLFKKMHVAWFVVLTFITGLIYYPIWFLRRRKAFNALQSVKKLGSGWLIYAIIAFSLNLLLSNEPEASEGAGTLATIALIGLMFQAFRVRRILEDHLMAVSGRDVELSGVATFFFGAYYLQHKLNTFQGMFGATADVPPPLPQQAAVFSPAAPTPTPKEREKEILRLAQRKGGRLTVLEVAAETSVTLEEAEQMLNDMSVRGHVGMQVADDGAMIYEFYGLGGKPTLETNAAPLPSEPERKTPKQASASPGVMQKTQANGLVFELLACTQHNGQLGLACAITSPGADCELILGAARLFDAAGNEYRMKEVQVANKPPKDKVQHLFVEGVRVSAAFSFADLPSLETIPLFEFLCRDVASGKNFKVAFRQIAVSKTA</sequence>
<keyword evidence="2" id="KW-0812">Transmembrane</keyword>
<feature type="transmembrane region" description="Helical" evidence="2">
    <location>
        <begin position="49"/>
        <end position="70"/>
    </location>
</feature>
<evidence type="ECO:0000313" key="4">
    <source>
        <dbReference type="Proteomes" id="UP000030700"/>
    </source>
</evidence>
<protein>
    <recommendedName>
        <fullName evidence="5">DUF4234 domain-containing protein</fullName>
    </recommendedName>
</protein>
<evidence type="ECO:0000313" key="3">
    <source>
        <dbReference type="EMBL" id="GAK49407.1"/>
    </source>
</evidence>
<keyword evidence="4" id="KW-1185">Reference proteome</keyword>